<keyword evidence="3" id="KW-1003">Cell membrane</keyword>
<feature type="transmembrane region" description="Helical" evidence="7">
    <location>
        <begin position="137"/>
        <end position="154"/>
    </location>
</feature>
<dbReference type="GO" id="GO:0055085">
    <property type="term" value="P:transmembrane transport"/>
    <property type="evidence" value="ECO:0007669"/>
    <property type="project" value="InterPro"/>
</dbReference>
<dbReference type="Proteomes" id="UP000000674">
    <property type="component" value="Chromosome"/>
</dbReference>
<protein>
    <submittedName>
        <fullName evidence="9">Binding-protein-dependent transport systems inner membrane component</fullName>
    </submittedName>
</protein>
<name>A0B7H2_METTP</name>
<evidence type="ECO:0000256" key="5">
    <source>
        <dbReference type="ARBA" id="ARBA00022989"/>
    </source>
</evidence>
<keyword evidence="6 7" id="KW-0472">Membrane</keyword>
<comment type="similarity">
    <text evidence="7">Belongs to the binding-protein-dependent transport system permease family.</text>
</comment>
<keyword evidence="4 7" id="KW-0812">Transmembrane</keyword>
<dbReference type="HOGENOM" id="CLU_028518_8_0_2"/>
<evidence type="ECO:0000313" key="9">
    <source>
        <dbReference type="EMBL" id="ABK14646.1"/>
    </source>
</evidence>
<evidence type="ECO:0000256" key="4">
    <source>
        <dbReference type="ARBA" id="ARBA00022692"/>
    </source>
</evidence>
<dbReference type="STRING" id="349307.Mthe_0858"/>
<accession>A0B7H2</accession>
<dbReference type="AlphaFoldDB" id="A0B7H2"/>
<evidence type="ECO:0000256" key="1">
    <source>
        <dbReference type="ARBA" id="ARBA00004651"/>
    </source>
</evidence>
<comment type="subcellular location">
    <subcellularLocation>
        <location evidence="1 7">Cell membrane</location>
        <topology evidence="1 7">Multi-pass membrane protein</topology>
    </subcellularLocation>
</comment>
<dbReference type="KEGG" id="mtp:Mthe_0858"/>
<dbReference type="InterPro" id="IPR000515">
    <property type="entry name" value="MetI-like"/>
</dbReference>
<evidence type="ECO:0000256" key="2">
    <source>
        <dbReference type="ARBA" id="ARBA00022448"/>
    </source>
</evidence>
<dbReference type="EMBL" id="CP000477">
    <property type="protein sequence ID" value="ABK14646.1"/>
    <property type="molecule type" value="Genomic_DNA"/>
</dbReference>
<evidence type="ECO:0000256" key="7">
    <source>
        <dbReference type="RuleBase" id="RU363032"/>
    </source>
</evidence>
<dbReference type="PANTHER" id="PTHR43386">
    <property type="entry name" value="OLIGOPEPTIDE TRANSPORT SYSTEM PERMEASE PROTEIN APPC"/>
    <property type="match status" value="1"/>
</dbReference>
<feature type="transmembrane region" description="Helical" evidence="7">
    <location>
        <begin position="12"/>
        <end position="36"/>
    </location>
</feature>
<feature type="transmembrane region" description="Helical" evidence="7">
    <location>
        <begin position="242"/>
        <end position="265"/>
    </location>
</feature>
<gene>
    <name evidence="9" type="ordered locus">Mthe_0858</name>
</gene>
<proteinExistence type="inferred from homology"/>
<evidence type="ECO:0000313" key="10">
    <source>
        <dbReference type="Proteomes" id="UP000000674"/>
    </source>
</evidence>
<feature type="transmembrane region" description="Helical" evidence="7">
    <location>
        <begin position="112"/>
        <end position="131"/>
    </location>
</feature>
<dbReference type="OrthoDB" id="312811at2157"/>
<dbReference type="Gene3D" id="1.10.3720.10">
    <property type="entry name" value="MetI-like"/>
    <property type="match status" value="1"/>
</dbReference>
<feature type="transmembrane region" description="Helical" evidence="7">
    <location>
        <begin position="76"/>
        <end position="100"/>
    </location>
</feature>
<dbReference type="GeneID" id="4462322"/>
<feature type="domain" description="ABC transmembrane type-1" evidence="8">
    <location>
        <begin position="76"/>
        <end position="262"/>
    </location>
</feature>
<dbReference type="InterPro" id="IPR050366">
    <property type="entry name" value="BP-dependent_transpt_permease"/>
</dbReference>
<dbReference type="PANTHER" id="PTHR43386:SF1">
    <property type="entry name" value="D,D-DIPEPTIDE TRANSPORT SYSTEM PERMEASE PROTEIN DDPC-RELATED"/>
    <property type="match status" value="1"/>
</dbReference>
<feature type="transmembrane region" description="Helical" evidence="7">
    <location>
        <begin position="204"/>
        <end position="222"/>
    </location>
</feature>
<reference evidence="9 10" key="1">
    <citation type="submission" date="2006-10" db="EMBL/GenBank/DDBJ databases">
        <title>Complete sequence of Methanosaeta thermophila PT.</title>
        <authorList>
            <consortium name="US DOE Joint Genome Institute"/>
            <person name="Copeland A."/>
            <person name="Lucas S."/>
            <person name="Lapidus A."/>
            <person name="Barry K."/>
            <person name="Detter J.C."/>
            <person name="Glavina del Rio T."/>
            <person name="Hammon N."/>
            <person name="Israni S."/>
            <person name="Pitluck S."/>
            <person name="Chain P."/>
            <person name="Malfatti S."/>
            <person name="Shin M."/>
            <person name="Vergez L."/>
            <person name="Schmutz J."/>
            <person name="Larimer F."/>
            <person name="Land M."/>
            <person name="Hauser L."/>
            <person name="Kyrpides N."/>
            <person name="Kim E."/>
            <person name="Smith K.S."/>
            <person name="Ingram-Smith C."/>
            <person name="Richardson P."/>
        </authorList>
    </citation>
    <scope>NUCLEOTIDE SEQUENCE [LARGE SCALE GENOMIC DNA]</scope>
    <source>
        <strain evidence="10">DSM 6194 / JCM 14653 / NBRC 101360 / PT</strain>
    </source>
</reference>
<keyword evidence="5 7" id="KW-1133">Transmembrane helix</keyword>
<evidence type="ECO:0000256" key="3">
    <source>
        <dbReference type="ARBA" id="ARBA00022475"/>
    </source>
</evidence>
<dbReference type="PROSITE" id="PS50928">
    <property type="entry name" value="ABC_TM1"/>
    <property type="match status" value="1"/>
</dbReference>
<keyword evidence="10" id="KW-1185">Reference proteome</keyword>
<evidence type="ECO:0000256" key="6">
    <source>
        <dbReference type="ARBA" id="ARBA00023136"/>
    </source>
</evidence>
<dbReference type="GO" id="GO:0005886">
    <property type="term" value="C:plasma membrane"/>
    <property type="evidence" value="ECO:0007669"/>
    <property type="project" value="UniProtKB-SubCell"/>
</dbReference>
<dbReference type="Pfam" id="PF00528">
    <property type="entry name" value="BPD_transp_1"/>
    <property type="match status" value="1"/>
</dbReference>
<sequence>MHVDIWKEMRSSLAGTFGMLIMAVILILAASAPLIAPSYREIGPVFSPPSGEHILGTDDLGQDIAGKLVHGARTSLMIAIGVAILSALISVVIGGSAAILGGTYDRICMRAVDAVIALPSMIVMILVASYLRPNLGLLIILISLFSWPGGARIVRSQTLSLRERLHVLAARTFGASRRYLLFRHIVPDLSPILVAIMIQDARRAVLMEAGLAFLGVSDPMIVSWGRMMKQAMSFTYLDVWKWWLIPTGVLLSLTLVGLSLIAASLERAMDPRLREDV</sequence>
<dbReference type="RefSeq" id="WP_011696042.1">
    <property type="nucleotide sequence ID" value="NC_008553.1"/>
</dbReference>
<organism evidence="9 10">
    <name type="scientific">Methanothrix thermoacetophila (strain DSM 6194 / JCM 14653 / NBRC 101360 / PT)</name>
    <name type="common">Methanosaeta thermophila</name>
    <dbReference type="NCBI Taxonomy" id="349307"/>
    <lineage>
        <taxon>Archaea</taxon>
        <taxon>Methanobacteriati</taxon>
        <taxon>Methanobacteriota</taxon>
        <taxon>Stenosarchaea group</taxon>
        <taxon>Methanomicrobia</taxon>
        <taxon>Methanotrichales</taxon>
        <taxon>Methanotrichaceae</taxon>
        <taxon>Methanothrix</taxon>
    </lineage>
</organism>
<dbReference type="InterPro" id="IPR035906">
    <property type="entry name" value="MetI-like_sf"/>
</dbReference>
<keyword evidence="2 7" id="KW-0813">Transport</keyword>
<dbReference type="CDD" id="cd06261">
    <property type="entry name" value="TM_PBP2"/>
    <property type="match status" value="1"/>
</dbReference>
<dbReference type="SUPFAM" id="SSF161098">
    <property type="entry name" value="MetI-like"/>
    <property type="match status" value="1"/>
</dbReference>
<evidence type="ECO:0000259" key="8">
    <source>
        <dbReference type="PROSITE" id="PS50928"/>
    </source>
</evidence>